<evidence type="ECO:0000313" key="2">
    <source>
        <dbReference type="Proteomes" id="UP000294621"/>
    </source>
</evidence>
<dbReference type="AlphaFoldDB" id="A0A4R5Y504"/>
<dbReference type="InterPro" id="IPR048274">
    <property type="entry name" value="MC_hydratase"/>
</dbReference>
<accession>A0A4R5Y504</accession>
<dbReference type="PANTHER" id="PTHR43664:SF1">
    <property type="entry name" value="BETA-METHYLMALYL-COA DEHYDRATASE"/>
    <property type="match status" value="1"/>
</dbReference>
<comment type="caution">
    <text evidence="1">The sequence shown here is derived from an EMBL/GenBank/DDBJ whole genome shotgun (WGS) entry which is preliminary data.</text>
</comment>
<reference evidence="1 2" key="1">
    <citation type="submission" date="2019-03" db="EMBL/GenBank/DDBJ databases">
        <title>Genome Sequencing and Assembly of Various Microbes Isolated from Partially Reclaimed Soil and Acid Mine Drainage (AMD) Site.</title>
        <authorList>
            <person name="Steinbock B."/>
            <person name="Bechtold R."/>
            <person name="Sevigny J.L."/>
            <person name="Thomas D."/>
            <person name="Cuthill L.R."/>
            <person name="Aveiro Johannsen E.J."/>
            <person name="Thomas K."/>
            <person name="Ghosh A."/>
        </authorList>
    </citation>
    <scope>NUCLEOTIDE SEQUENCE [LARGE SCALE GENOMIC DNA]</scope>
    <source>
        <strain evidence="1 2">S-A1</strain>
    </source>
</reference>
<name>A0A4R5Y504_9MICC</name>
<dbReference type="GO" id="GO:0016829">
    <property type="term" value="F:lyase activity"/>
    <property type="evidence" value="ECO:0007669"/>
    <property type="project" value="InterPro"/>
</dbReference>
<sequence length="188" mass="20790">MTETTAQQEAGQTRVVTGWTGRLFEDFAVGDIYYHPFGKTVTEADNQTFTLVTQNVAKTHVDRNFAAATEFGRPLVNSTFTLALVTGQSTIDLSMNVFANMGWDEVRMPNPVFEGDTIYSRSKVLALRESNSRPNLGLVTVATEGFNQDGKIVISYRRTFMVYRQGHLPGVESARPDESTLPGIGETK</sequence>
<evidence type="ECO:0000313" key="1">
    <source>
        <dbReference type="EMBL" id="TDL39650.1"/>
    </source>
</evidence>
<dbReference type="Gene3D" id="3.10.129.10">
    <property type="entry name" value="Hotdog Thioesterase"/>
    <property type="match status" value="1"/>
</dbReference>
<dbReference type="EMBL" id="SMZQ01000002">
    <property type="protein sequence ID" value="TDL39650.1"/>
    <property type="molecule type" value="Genomic_DNA"/>
</dbReference>
<organism evidence="1 2">
    <name type="scientific">Arthrobacter nitrophenolicus</name>
    <dbReference type="NCBI Taxonomy" id="683150"/>
    <lineage>
        <taxon>Bacteria</taxon>
        <taxon>Bacillati</taxon>
        <taxon>Actinomycetota</taxon>
        <taxon>Actinomycetes</taxon>
        <taxon>Micrococcales</taxon>
        <taxon>Micrococcaceae</taxon>
        <taxon>Arthrobacter</taxon>
    </lineage>
</organism>
<dbReference type="InterPro" id="IPR052342">
    <property type="entry name" value="MCH/BMMD"/>
</dbReference>
<dbReference type="InterPro" id="IPR029069">
    <property type="entry name" value="HotDog_dom_sf"/>
</dbReference>
<dbReference type="Pfam" id="PF19315">
    <property type="entry name" value="MC_hydratase"/>
    <property type="match status" value="1"/>
</dbReference>
<dbReference type="CDD" id="cd03451">
    <property type="entry name" value="FkbR2"/>
    <property type="match status" value="1"/>
</dbReference>
<gene>
    <name evidence="1" type="ORF">E2R57_03995</name>
</gene>
<dbReference type="RefSeq" id="WP_133346644.1">
    <property type="nucleotide sequence ID" value="NZ_SMZQ01000002.1"/>
</dbReference>
<dbReference type="Proteomes" id="UP000294621">
    <property type="component" value="Unassembled WGS sequence"/>
</dbReference>
<dbReference type="PANTHER" id="PTHR43664">
    <property type="entry name" value="MONOAMINE OXIDASE-RELATED"/>
    <property type="match status" value="1"/>
</dbReference>
<protein>
    <submittedName>
        <fullName evidence="1">MaoC family dehydratase</fullName>
    </submittedName>
</protein>
<proteinExistence type="predicted"/>
<dbReference type="OrthoDB" id="9796589at2"/>
<dbReference type="SUPFAM" id="SSF54637">
    <property type="entry name" value="Thioesterase/thiol ester dehydrase-isomerase"/>
    <property type="match status" value="1"/>
</dbReference>